<organism evidence="3 4">
    <name type="scientific">Streptomyces scabichelini</name>
    <dbReference type="NCBI Taxonomy" id="2711217"/>
    <lineage>
        <taxon>Bacteria</taxon>
        <taxon>Bacillati</taxon>
        <taxon>Actinomycetota</taxon>
        <taxon>Actinomycetes</taxon>
        <taxon>Kitasatosporales</taxon>
        <taxon>Streptomycetaceae</taxon>
        <taxon>Streptomyces</taxon>
    </lineage>
</organism>
<protein>
    <submittedName>
        <fullName evidence="3">Methyltransferase domain-containing protein</fullName>
    </submittedName>
</protein>
<name>A0A6G4V340_9ACTN</name>
<dbReference type="AlphaFoldDB" id="A0A6G4V340"/>
<keyword evidence="4" id="KW-1185">Reference proteome</keyword>
<dbReference type="GO" id="GO:0032259">
    <property type="term" value="P:methylation"/>
    <property type="evidence" value="ECO:0007669"/>
    <property type="project" value="UniProtKB-KW"/>
</dbReference>
<dbReference type="InterPro" id="IPR013216">
    <property type="entry name" value="Methyltransf_11"/>
</dbReference>
<evidence type="ECO:0000259" key="2">
    <source>
        <dbReference type="Pfam" id="PF08241"/>
    </source>
</evidence>
<keyword evidence="3" id="KW-0489">Methyltransferase</keyword>
<dbReference type="Pfam" id="PF08241">
    <property type="entry name" value="Methyltransf_11"/>
    <property type="match status" value="1"/>
</dbReference>
<feature type="compositionally biased region" description="Polar residues" evidence="1">
    <location>
        <begin position="28"/>
        <end position="37"/>
    </location>
</feature>
<feature type="region of interest" description="Disordered" evidence="1">
    <location>
        <begin position="1"/>
        <end position="43"/>
    </location>
</feature>
<dbReference type="Proteomes" id="UP000472335">
    <property type="component" value="Unassembled WGS sequence"/>
</dbReference>
<sequence length="276" mass="31539">MPEPWRPRSQQSHFRRPSHVRRPGRGGNQVSSETKSSFGGGNPWDHIQPWDEAILGKDVYDSTQRAKWELAMQIAGGLPYIWRELARPISEIVYGLLELRAGDRVMLIGEGIAPAGWVDDMREIVGPDGAVDEVEIIHDGRKAVMGRLPGRNGQTGCWRWDYADSLADESYDCVAVLQATQHCDDWEETARDLLRVMKPGRRIVLAESVLKGPSFLARINSDVHLRQWFDKLFEHITVEDIPYWSGEEVREAFGDTVDSPQLMEWRGIEMFWGRKK</sequence>
<dbReference type="Gene3D" id="3.40.50.150">
    <property type="entry name" value="Vaccinia Virus protein VP39"/>
    <property type="match status" value="1"/>
</dbReference>
<keyword evidence="3" id="KW-0808">Transferase</keyword>
<feature type="domain" description="Methyltransferase type 11" evidence="2">
    <location>
        <begin position="165"/>
        <end position="204"/>
    </location>
</feature>
<accession>A0A6G4V340</accession>
<feature type="compositionally biased region" description="Basic residues" evidence="1">
    <location>
        <begin position="13"/>
        <end position="24"/>
    </location>
</feature>
<evidence type="ECO:0000313" key="3">
    <source>
        <dbReference type="EMBL" id="NGO08345.1"/>
    </source>
</evidence>
<dbReference type="GO" id="GO:0008757">
    <property type="term" value="F:S-adenosylmethionine-dependent methyltransferase activity"/>
    <property type="evidence" value="ECO:0007669"/>
    <property type="project" value="InterPro"/>
</dbReference>
<comment type="caution">
    <text evidence="3">The sequence shown here is derived from an EMBL/GenBank/DDBJ whole genome shotgun (WGS) entry which is preliminary data.</text>
</comment>
<proteinExistence type="predicted"/>
<evidence type="ECO:0000256" key="1">
    <source>
        <dbReference type="SAM" id="MobiDB-lite"/>
    </source>
</evidence>
<evidence type="ECO:0000313" key="4">
    <source>
        <dbReference type="Proteomes" id="UP000472335"/>
    </source>
</evidence>
<gene>
    <name evidence="3" type="ORF">G5C60_12095</name>
</gene>
<dbReference type="SUPFAM" id="SSF53335">
    <property type="entry name" value="S-adenosyl-L-methionine-dependent methyltransferases"/>
    <property type="match status" value="1"/>
</dbReference>
<reference evidence="3 4" key="1">
    <citation type="submission" date="2020-02" db="EMBL/GenBank/DDBJ databases">
        <title>Whole-genome analyses of novel actinobacteria.</title>
        <authorList>
            <person name="Sahin N."/>
            <person name="Gencbay T."/>
        </authorList>
    </citation>
    <scope>NUCLEOTIDE SEQUENCE [LARGE SCALE GENOMIC DNA]</scope>
    <source>
        <strain evidence="3 4">HC44</strain>
    </source>
</reference>
<dbReference type="EMBL" id="JAAKZY010000029">
    <property type="protein sequence ID" value="NGO08345.1"/>
    <property type="molecule type" value="Genomic_DNA"/>
</dbReference>
<dbReference type="InterPro" id="IPR029063">
    <property type="entry name" value="SAM-dependent_MTases_sf"/>
</dbReference>